<accession>Q2IFG7</accession>
<protein>
    <submittedName>
        <fullName evidence="1">Uncharacterized protein</fullName>
    </submittedName>
</protein>
<dbReference type="Proteomes" id="UP000001935">
    <property type="component" value="Chromosome"/>
</dbReference>
<name>Q2IFG7_ANADE</name>
<dbReference type="HOGENOM" id="CLU_2448187_0_0_7"/>
<evidence type="ECO:0000313" key="1">
    <source>
        <dbReference type="EMBL" id="ABC83322.1"/>
    </source>
</evidence>
<evidence type="ECO:0000313" key="2">
    <source>
        <dbReference type="Proteomes" id="UP000001935"/>
    </source>
</evidence>
<dbReference type="KEGG" id="ade:Adeh_3556"/>
<dbReference type="AlphaFoldDB" id="Q2IFG7"/>
<dbReference type="EMBL" id="CP000251">
    <property type="protein sequence ID" value="ABC83322.1"/>
    <property type="molecule type" value="Genomic_DNA"/>
</dbReference>
<organism evidence="1 2">
    <name type="scientific">Anaeromyxobacter dehalogenans (strain 2CP-C)</name>
    <dbReference type="NCBI Taxonomy" id="290397"/>
    <lineage>
        <taxon>Bacteria</taxon>
        <taxon>Pseudomonadati</taxon>
        <taxon>Myxococcota</taxon>
        <taxon>Myxococcia</taxon>
        <taxon>Myxococcales</taxon>
        <taxon>Cystobacterineae</taxon>
        <taxon>Anaeromyxobacteraceae</taxon>
        <taxon>Anaeromyxobacter</taxon>
    </lineage>
</organism>
<gene>
    <name evidence="1" type="ordered locus">Adeh_3556</name>
</gene>
<proteinExistence type="predicted"/>
<sequence length="89" mass="9483">MDVLTHVRKSSHADQCVGRRSAGLGRPILLELSLDVLFPSALLEHGQALSSPFAVCYGKDESGFSMCSRADADPHLLDNALIVTQAFGA</sequence>
<reference evidence="1" key="1">
    <citation type="submission" date="2006-01" db="EMBL/GenBank/DDBJ databases">
        <title>Complete sequence of Anaeromyxobacter dehalogenans 2CP-C.</title>
        <authorList>
            <consortium name="US DOE Joint Genome Institute"/>
            <person name="Copeland A."/>
            <person name="Lucas S."/>
            <person name="Lapidus A."/>
            <person name="Barry K."/>
            <person name="Detter J.C."/>
            <person name="Glavina T."/>
            <person name="Hammon N."/>
            <person name="Israni S."/>
            <person name="Pitluck S."/>
            <person name="Brettin T."/>
            <person name="Bruce D."/>
            <person name="Han C."/>
            <person name="Tapia R."/>
            <person name="Gilna P."/>
            <person name="Kiss H."/>
            <person name="Schmutz J."/>
            <person name="Larimer F."/>
            <person name="Land M."/>
            <person name="Kyrpides N."/>
            <person name="Anderson I."/>
            <person name="Sanford R.A."/>
            <person name="Ritalahti K.M."/>
            <person name="Thomas H.S."/>
            <person name="Kirby J.R."/>
            <person name="Zhulin I.B."/>
            <person name="Loeffler F.E."/>
            <person name="Richardson P."/>
        </authorList>
    </citation>
    <scope>NUCLEOTIDE SEQUENCE</scope>
    <source>
        <strain evidence="1">2CP-C</strain>
    </source>
</reference>